<evidence type="ECO:0000313" key="5">
    <source>
        <dbReference type="Proteomes" id="UP000001514"/>
    </source>
</evidence>
<dbReference type="SUPFAM" id="SSF57667">
    <property type="entry name" value="beta-beta-alpha zinc fingers"/>
    <property type="match status" value="1"/>
</dbReference>
<evidence type="ECO:0000256" key="2">
    <source>
        <dbReference type="SAM" id="MobiDB-lite"/>
    </source>
</evidence>
<dbReference type="SMART" id="SM00355">
    <property type="entry name" value="ZnF_C2H2"/>
    <property type="match status" value="3"/>
</dbReference>
<dbReference type="Proteomes" id="UP000001514">
    <property type="component" value="Unassembled WGS sequence"/>
</dbReference>
<dbReference type="PANTHER" id="PTHR47068">
    <property type="entry name" value="OS02G0659100 PROTEIN"/>
    <property type="match status" value="1"/>
</dbReference>
<feature type="compositionally biased region" description="Gly residues" evidence="2">
    <location>
        <begin position="109"/>
        <end position="118"/>
    </location>
</feature>
<keyword evidence="1" id="KW-0479">Metal-binding</keyword>
<dbReference type="eggNOG" id="KOG1721">
    <property type="taxonomic scope" value="Eukaryota"/>
</dbReference>
<gene>
    <name evidence="4" type="ORF">SELMODRAFT_450834</name>
</gene>
<feature type="domain" description="C2H2-type" evidence="3">
    <location>
        <begin position="515"/>
        <end position="537"/>
    </location>
</feature>
<evidence type="ECO:0000259" key="3">
    <source>
        <dbReference type="PROSITE" id="PS50157"/>
    </source>
</evidence>
<dbReference type="InParanoid" id="D8RG79"/>
<accession>D8RG79</accession>
<dbReference type="PROSITE" id="PS00028">
    <property type="entry name" value="ZINC_FINGER_C2H2_1"/>
    <property type="match status" value="3"/>
</dbReference>
<dbReference type="Gene3D" id="3.30.160.60">
    <property type="entry name" value="Classic Zinc Finger"/>
    <property type="match status" value="1"/>
</dbReference>
<feature type="domain" description="C2H2-type" evidence="3">
    <location>
        <begin position="433"/>
        <end position="460"/>
    </location>
</feature>
<feature type="compositionally biased region" description="Low complexity" evidence="2">
    <location>
        <begin position="222"/>
        <end position="231"/>
    </location>
</feature>
<name>D8RG79_SELML</name>
<feature type="region of interest" description="Disordered" evidence="2">
    <location>
        <begin position="109"/>
        <end position="187"/>
    </location>
</feature>
<feature type="region of interest" description="Disordered" evidence="2">
    <location>
        <begin position="216"/>
        <end position="237"/>
    </location>
</feature>
<dbReference type="STRING" id="88036.D8RG79"/>
<protein>
    <submittedName>
        <fullName evidence="4">EPF-type Cis2-His2 zinc finger transcription factor</fullName>
    </submittedName>
</protein>
<evidence type="ECO:0000313" key="4">
    <source>
        <dbReference type="EMBL" id="EFJ29250.1"/>
    </source>
</evidence>
<keyword evidence="1" id="KW-0862">Zinc</keyword>
<dbReference type="KEGG" id="smo:SELMODRAFT_450834"/>
<keyword evidence="1" id="KW-0863">Zinc-finger</keyword>
<dbReference type="EMBL" id="GL377578">
    <property type="protein sequence ID" value="EFJ29250.1"/>
    <property type="molecule type" value="Genomic_DNA"/>
</dbReference>
<sequence>MATQQDFAAASPPPPSFLKSWQQRVEELGLLAMADRPGNRRNIGGFSQDISDDRGKSEVATAATAWNGNDQVEQRHARISARDCRLDLGLGRFLDEVRGRDRIRGILGGSMIDGGGGVMHPTNLRDSPPRSHPKRGRSLRLVEESKSEEQLDPPAPDRYANLPRPPPAIKKEEDRPSQELGGGSSPPFACLECRKQFPSGKALSGHMRCHRRFPMILGQGGESSDSSGSSSPRAVDRDHKIATAAAASSWIDKAKNPKRKIDAIDQEEGPESSDSIEATYVAAAMAMAAATTITGKAAAASGPVIPPGNKKIMTGRRSGRRSLRQKNRWRTHVLAAPADIKDEKDMANCLVMLAGGGGGAGDTETIRRASSCASVAADDHHRRARLHRSPLDPKLLADPDDQGGEEVDWVRAKSSSCRTTATSAASATAPGRYSCATCKRVFKSHQALGGHRASHKKVKGCFAIKTSSSSSSKATTTLTTLDDDCYDPDEENRYHQYEQQYRDSSLSNRSLAGGHECSICHRVFATGQALGGHKRCHWVGGSNNSNNPGTATPPPAADSNQVLRVSASTTTTDNDSPMVLVATAGDNCDRDRRPDHSRRSSRHLELDLNLPPPPEDGQGSERGLEKLLARTETTRSCDSSSFGLIA</sequence>
<dbReference type="PANTHER" id="PTHR47068:SF1">
    <property type="entry name" value="OS02G0659100 PROTEIN"/>
    <property type="match status" value="1"/>
</dbReference>
<keyword evidence="5" id="KW-1185">Reference proteome</keyword>
<dbReference type="AlphaFoldDB" id="D8RG79"/>
<reference evidence="4 5" key="1">
    <citation type="journal article" date="2011" name="Science">
        <title>The Selaginella genome identifies genetic changes associated with the evolution of vascular plants.</title>
        <authorList>
            <person name="Banks J.A."/>
            <person name="Nishiyama T."/>
            <person name="Hasebe M."/>
            <person name="Bowman J.L."/>
            <person name="Gribskov M."/>
            <person name="dePamphilis C."/>
            <person name="Albert V.A."/>
            <person name="Aono N."/>
            <person name="Aoyama T."/>
            <person name="Ambrose B.A."/>
            <person name="Ashton N.W."/>
            <person name="Axtell M.J."/>
            <person name="Barker E."/>
            <person name="Barker M.S."/>
            <person name="Bennetzen J.L."/>
            <person name="Bonawitz N.D."/>
            <person name="Chapple C."/>
            <person name="Cheng C."/>
            <person name="Correa L.G."/>
            <person name="Dacre M."/>
            <person name="DeBarry J."/>
            <person name="Dreyer I."/>
            <person name="Elias M."/>
            <person name="Engstrom E.M."/>
            <person name="Estelle M."/>
            <person name="Feng L."/>
            <person name="Finet C."/>
            <person name="Floyd S.K."/>
            <person name="Frommer W.B."/>
            <person name="Fujita T."/>
            <person name="Gramzow L."/>
            <person name="Gutensohn M."/>
            <person name="Harholt J."/>
            <person name="Hattori M."/>
            <person name="Heyl A."/>
            <person name="Hirai T."/>
            <person name="Hiwatashi Y."/>
            <person name="Ishikawa M."/>
            <person name="Iwata M."/>
            <person name="Karol K.G."/>
            <person name="Koehler B."/>
            <person name="Kolukisaoglu U."/>
            <person name="Kubo M."/>
            <person name="Kurata T."/>
            <person name="Lalonde S."/>
            <person name="Li K."/>
            <person name="Li Y."/>
            <person name="Litt A."/>
            <person name="Lyons E."/>
            <person name="Manning G."/>
            <person name="Maruyama T."/>
            <person name="Michael T.P."/>
            <person name="Mikami K."/>
            <person name="Miyazaki S."/>
            <person name="Morinaga S."/>
            <person name="Murata T."/>
            <person name="Mueller-Roeber B."/>
            <person name="Nelson D.R."/>
            <person name="Obara M."/>
            <person name="Oguri Y."/>
            <person name="Olmstead R.G."/>
            <person name="Onodera N."/>
            <person name="Petersen B.L."/>
            <person name="Pils B."/>
            <person name="Prigge M."/>
            <person name="Rensing S.A."/>
            <person name="Riano-Pachon D.M."/>
            <person name="Roberts A.W."/>
            <person name="Sato Y."/>
            <person name="Scheller H.V."/>
            <person name="Schulz B."/>
            <person name="Schulz C."/>
            <person name="Shakirov E.V."/>
            <person name="Shibagaki N."/>
            <person name="Shinohara N."/>
            <person name="Shippen D.E."/>
            <person name="Soerensen I."/>
            <person name="Sotooka R."/>
            <person name="Sugimoto N."/>
            <person name="Sugita M."/>
            <person name="Sumikawa N."/>
            <person name="Tanurdzic M."/>
            <person name="Theissen G."/>
            <person name="Ulvskov P."/>
            <person name="Wakazuki S."/>
            <person name="Weng J.K."/>
            <person name="Willats W.W."/>
            <person name="Wipf D."/>
            <person name="Wolf P.G."/>
            <person name="Yang L."/>
            <person name="Zimmer A.D."/>
            <person name="Zhu Q."/>
            <person name="Mitros T."/>
            <person name="Hellsten U."/>
            <person name="Loque D."/>
            <person name="Otillar R."/>
            <person name="Salamov A."/>
            <person name="Schmutz J."/>
            <person name="Shapiro H."/>
            <person name="Lindquist E."/>
            <person name="Lucas S."/>
            <person name="Rokhsar D."/>
            <person name="Grigoriev I.V."/>
        </authorList>
    </citation>
    <scope>NUCLEOTIDE SEQUENCE [LARGE SCALE GENOMIC DNA]</scope>
</reference>
<feature type="domain" description="C2H2-type" evidence="3">
    <location>
        <begin position="188"/>
        <end position="210"/>
    </location>
</feature>
<dbReference type="PROSITE" id="PS50157">
    <property type="entry name" value="ZINC_FINGER_C2H2_2"/>
    <property type="match status" value="3"/>
</dbReference>
<dbReference type="InterPro" id="IPR013087">
    <property type="entry name" value="Znf_C2H2_type"/>
</dbReference>
<proteinExistence type="predicted"/>
<evidence type="ECO:0000256" key="1">
    <source>
        <dbReference type="PROSITE-ProRule" id="PRU00042"/>
    </source>
</evidence>
<feature type="region of interest" description="Disordered" evidence="2">
    <location>
        <begin position="36"/>
        <end position="55"/>
    </location>
</feature>
<organism evidence="5">
    <name type="scientific">Selaginella moellendorffii</name>
    <name type="common">Spikemoss</name>
    <dbReference type="NCBI Taxonomy" id="88036"/>
    <lineage>
        <taxon>Eukaryota</taxon>
        <taxon>Viridiplantae</taxon>
        <taxon>Streptophyta</taxon>
        <taxon>Embryophyta</taxon>
        <taxon>Tracheophyta</taxon>
        <taxon>Lycopodiopsida</taxon>
        <taxon>Selaginellales</taxon>
        <taxon>Selaginellaceae</taxon>
        <taxon>Selaginella</taxon>
    </lineage>
</organism>
<dbReference type="GO" id="GO:0008270">
    <property type="term" value="F:zinc ion binding"/>
    <property type="evidence" value="ECO:0007669"/>
    <property type="project" value="UniProtKB-KW"/>
</dbReference>
<dbReference type="HOGENOM" id="CLU_424180_0_0_1"/>
<dbReference type="Pfam" id="PF13912">
    <property type="entry name" value="zf-C2H2_6"/>
    <property type="match status" value="3"/>
</dbReference>
<feature type="region of interest" description="Disordered" evidence="2">
    <location>
        <begin position="584"/>
        <end position="623"/>
    </location>
</feature>
<feature type="compositionally biased region" description="Basic and acidic residues" evidence="2">
    <location>
        <begin position="587"/>
        <end position="606"/>
    </location>
</feature>
<feature type="compositionally biased region" description="Basic and acidic residues" evidence="2">
    <location>
        <begin position="140"/>
        <end position="149"/>
    </location>
</feature>
<dbReference type="InterPro" id="IPR036236">
    <property type="entry name" value="Znf_C2H2_sf"/>
</dbReference>
<dbReference type="Gramene" id="EFJ29250">
    <property type="protein sequence ID" value="EFJ29250"/>
    <property type="gene ID" value="SELMODRAFT_450834"/>
</dbReference>